<evidence type="ECO:0000313" key="3">
    <source>
        <dbReference type="EMBL" id="QJA64182.1"/>
    </source>
</evidence>
<dbReference type="InterPro" id="IPR007694">
    <property type="entry name" value="DNA_helicase_DnaB-like_C"/>
</dbReference>
<dbReference type="Gene3D" id="3.40.50.300">
    <property type="entry name" value="P-loop containing nucleotide triphosphate hydrolases"/>
    <property type="match status" value="1"/>
</dbReference>
<dbReference type="GO" id="GO:0003678">
    <property type="term" value="F:DNA helicase activity"/>
    <property type="evidence" value="ECO:0007669"/>
    <property type="project" value="InterPro"/>
</dbReference>
<gene>
    <name evidence="3" type="ORF">MM415B00534_0041</name>
</gene>
<organism evidence="3">
    <name type="scientific">viral metagenome</name>
    <dbReference type="NCBI Taxonomy" id="1070528"/>
    <lineage>
        <taxon>unclassified sequences</taxon>
        <taxon>metagenomes</taxon>
        <taxon>organismal metagenomes</taxon>
    </lineage>
</organism>
<sequence>MSVLFQPGQVAELRFPTRRGWGGGWFDDLSQLAAAAKKASDAGARSVYVTLNPVKPALLARCANRVQEQTKTATSDNDILTRRWLPIDLDPVRPADVSATDEEHEAALEMARQLSAWLTARSWPEPVMADSGNGAHLLYAIDLPNDDEARTLVQRCLEALSTRWSDERISLDVKNFNAARIWKCYGTWARKGDNMPDRPHRLSRILSAPSEARQVPHELLMELADSLPAAPARAQTPGQAFDLPEWVRKSGLQVVADGSWGQGGHRWVLERCPFNADHANRSAVILQHPSGAASFSCLHNSCAGRDWAALRELVEPGWRERANGKPRQEAPPRPEEPQGTIQASDILSPRQLAARYDEYVKSLSSSKILLGWPALDRQLRGVGPGEVLTVIAKSRVGKTAFLQNVLLNIGRRRSTSTLFCSMEQPAQQVFERYAQLAMEETGQAIEEEWIKGGVSPEGITLAVVEALGEHTLTCDVGGLRVGDIEQAVVYARDRASHPLGLVAIDYLGLIDGSNLDRTLYGQTSRIVRELKNLAKRQRIAVMLLCQVSRAPGDDGSQPLTVNSARESGAIEESADFLLGLYRPKIGAGTTDDHIMVQVLKNRKGLDGNEFKFQFQARTLTIGTESLVLDQDSQEEPGGWARR</sequence>
<dbReference type="EMBL" id="MT141514">
    <property type="protein sequence ID" value="QJA64182.1"/>
    <property type="molecule type" value="Genomic_DNA"/>
</dbReference>
<reference evidence="3" key="1">
    <citation type="submission" date="2020-03" db="EMBL/GenBank/DDBJ databases">
        <title>The deep terrestrial virosphere.</title>
        <authorList>
            <person name="Holmfeldt K."/>
            <person name="Nilsson E."/>
            <person name="Simone D."/>
            <person name="Lopez-Fernandez M."/>
            <person name="Wu X."/>
            <person name="de Brujin I."/>
            <person name="Lundin D."/>
            <person name="Andersson A."/>
            <person name="Bertilsson S."/>
            <person name="Dopson M."/>
        </authorList>
    </citation>
    <scope>NUCLEOTIDE SEQUENCE</scope>
    <source>
        <strain evidence="3">MM415B00534</strain>
    </source>
</reference>
<evidence type="ECO:0000259" key="2">
    <source>
        <dbReference type="PROSITE" id="PS51199"/>
    </source>
</evidence>
<keyword evidence="3" id="KW-0067">ATP-binding</keyword>
<feature type="compositionally biased region" description="Basic and acidic residues" evidence="1">
    <location>
        <begin position="318"/>
        <end position="336"/>
    </location>
</feature>
<keyword evidence="3" id="KW-0347">Helicase</keyword>
<name>A0A6M3J5M4_9ZZZZ</name>
<dbReference type="AlphaFoldDB" id="A0A6M3J5M4"/>
<dbReference type="GO" id="GO:0005829">
    <property type="term" value="C:cytosol"/>
    <property type="evidence" value="ECO:0007669"/>
    <property type="project" value="TreeGrafter"/>
</dbReference>
<evidence type="ECO:0000256" key="1">
    <source>
        <dbReference type="SAM" id="MobiDB-lite"/>
    </source>
</evidence>
<feature type="region of interest" description="Disordered" evidence="1">
    <location>
        <begin position="318"/>
        <end position="344"/>
    </location>
</feature>
<dbReference type="InterPro" id="IPR027417">
    <property type="entry name" value="P-loop_NTPase"/>
</dbReference>
<dbReference type="Pfam" id="PF03796">
    <property type="entry name" value="DnaB_C"/>
    <property type="match status" value="1"/>
</dbReference>
<accession>A0A6M3J5M4</accession>
<keyword evidence="3" id="KW-0378">Hydrolase</keyword>
<keyword evidence="3" id="KW-0547">Nucleotide-binding</keyword>
<dbReference type="GO" id="GO:0005524">
    <property type="term" value="F:ATP binding"/>
    <property type="evidence" value="ECO:0007669"/>
    <property type="project" value="InterPro"/>
</dbReference>
<dbReference type="PANTHER" id="PTHR30153">
    <property type="entry name" value="REPLICATIVE DNA HELICASE DNAB"/>
    <property type="match status" value="1"/>
</dbReference>
<protein>
    <submittedName>
        <fullName evidence="3">Putative helicase</fullName>
    </submittedName>
</protein>
<proteinExistence type="predicted"/>
<dbReference type="GO" id="GO:0006260">
    <property type="term" value="P:DNA replication"/>
    <property type="evidence" value="ECO:0007669"/>
    <property type="project" value="InterPro"/>
</dbReference>
<dbReference type="SUPFAM" id="SSF52540">
    <property type="entry name" value="P-loop containing nucleoside triphosphate hydrolases"/>
    <property type="match status" value="1"/>
</dbReference>
<dbReference type="PANTHER" id="PTHR30153:SF2">
    <property type="entry name" value="REPLICATIVE DNA HELICASE"/>
    <property type="match status" value="1"/>
</dbReference>
<feature type="domain" description="SF4 helicase" evidence="2">
    <location>
        <begin position="361"/>
        <end position="626"/>
    </location>
</feature>
<dbReference type="PROSITE" id="PS51199">
    <property type="entry name" value="SF4_HELICASE"/>
    <property type="match status" value="1"/>
</dbReference>